<reference evidence="2" key="2">
    <citation type="submission" date="2019-02" db="EMBL/GenBank/DDBJ databases">
        <title>Opniocepnalus argus Var Kimnra genome.</title>
        <authorList>
            <person name="Zhou C."/>
            <person name="Xiao S."/>
        </authorList>
    </citation>
    <scope>NUCLEOTIDE SEQUENCE [LARGE SCALE GENOMIC DNA]</scope>
</reference>
<dbReference type="Proteomes" id="UP000503349">
    <property type="component" value="Chromosome 13"/>
</dbReference>
<organism evidence="1 2">
    <name type="scientific">Channa argus</name>
    <name type="common">Northern snakehead</name>
    <name type="synonym">Ophicephalus argus</name>
    <dbReference type="NCBI Taxonomy" id="215402"/>
    <lineage>
        <taxon>Eukaryota</taxon>
        <taxon>Metazoa</taxon>
        <taxon>Chordata</taxon>
        <taxon>Craniata</taxon>
        <taxon>Vertebrata</taxon>
        <taxon>Euteleostomi</taxon>
        <taxon>Actinopterygii</taxon>
        <taxon>Neopterygii</taxon>
        <taxon>Teleostei</taxon>
        <taxon>Neoteleostei</taxon>
        <taxon>Acanthomorphata</taxon>
        <taxon>Anabantaria</taxon>
        <taxon>Anabantiformes</taxon>
        <taxon>Channoidei</taxon>
        <taxon>Channidae</taxon>
        <taxon>Channa</taxon>
    </lineage>
</organism>
<accession>A0A6G1Q6J1</accession>
<evidence type="ECO:0000313" key="2">
    <source>
        <dbReference type="Proteomes" id="UP000503349"/>
    </source>
</evidence>
<dbReference type="AlphaFoldDB" id="A0A6G1Q6J1"/>
<dbReference type="EMBL" id="CM015724">
    <property type="protein sequence ID" value="KAF3698241.1"/>
    <property type="molecule type" value="Genomic_DNA"/>
</dbReference>
<reference evidence="1 2" key="1">
    <citation type="submission" date="2019-02" db="EMBL/GenBank/DDBJ databases">
        <title>Opniocepnalus argus genome.</title>
        <authorList>
            <person name="Zhou C."/>
            <person name="Xiao S."/>
        </authorList>
    </citation>
    <scope>NUCLEOTIDE SEQUENCE [LARGE SCALE GENOMIC DNA]</scope>
    <source>
        <strain evidence="1">OARG1902GOOAL</strain>
        <tissue evidence="1">Muscle</tissue>
    </source>
</reference>
<gene>
    <name evidence="1" type="ORF">EXN66_Car013922</name>
</gene>
<name>A0A6G1Q6J1_CHAAH</name>
<protein>
    <submittedName>
        <fullName evidence="1">Uncharacterized protein</fullName>
    </submittedName>
</protein>
<proteinExistence type="predicted"/>
<sequence>MALIHSQSQECVKSELDLFAIPYTQTSIEKATYVEIPPLSAITPHGPLEFYISSNGEDYLDLNNTNLYTRVKITNPDGSDL</sequence>
<evidence type="ECO:0000313" key="1">
    <source>
        <dbReference type="EMBL" id="KAF3698241.1"/>
    </source>
</evidence>
<keyword evidence="2" id="KW-1185">Reference proteome</keyword>